<dbReference type="EMBL" id="VSFF01000016">
    <property type="protein sequence ID" value="TYC08655.1"/>
    <property type="molecule type" value="Genomic_DNA"/>
</dbReference>
<reference evidence="1 2" key="1">
    <citation type="submission" date="2019-08" db="EMBL/GenBank/DDBJ databases">
        <title>Actinomadura sp. nov. CYP1-5 isolated from mountain soil.</title>
        <authorList>
            <person name="Songsumanus A."/>
            <person name="Kuncharoen N."/>
            <person name="Kudo T."/>
            <person name="Yuki M."/>
            <person name="Igarashi Y."/>
            <person name="Tanasupawat S."/>
        </authorList>
    </citation>
    <scope>NUCLEOTIDE SEQUENCE [LARGE SCALE GENOMIC DNA]</scope>
    <source>
        <strain evidence="1 2">GKU157</strain>
    </source>
</reference>
<proteinExistence type="predicted"/>
<comment type="caution">
    <text evidence="1">The sequence shown here is derived from an EMBL/GenBank/DDBJ whole genome shotgun (WGS) entry which is preliminary data.</text>
</comment>
<accession>A0A5D0TTL2</accession>
<name>A0A5D0TTL2_9ACTN</name>
<dbReference type="Proteomes" id="UP000322634">
    <property type="component" value="Unassembled WGS sequence"/>
</dbReference>
<organism evidence="1 2">
    <name type="scientific">Actinomadura syzygii</name>
    <dbReference type="NCBI Taxonomy" id="1427538"/>
    <lineage>
        <taxon>Bacteria</taxon>
        <taxon>Bacillati</taxon>
        <taxon>Actinomycetota</taxon>
        <taxon>Actinomycetes</taxon>
        <taxon>Streptosporangiales</taxon>
        <taxon>Thermomonosporaceae</taxon>
        <taxon>Actinomadura</taxon>
    </lineage>
</organism>
<protein>
    <submittedName>
        <fullName evidence="1">Uncharacterized protein</fullName>
    </submittedName>
</protein>
<keyword evidence="2" id="KW-1185">Reference proteome</keyword>
<evidence type="ECO:0000313" key="1">
    <source>
        <dbReference type="EMBL" id="TYC08655.1"/>
    </source>
</evidence>
<gene>
    <name evidence="1" type="ORF">FXF65_37855</name>
</gene>
<sequence>MTPVLGGLEPASPLLDEARRRWKGLPDLSFEVHPLLADAIGQALPILADGPGLGPRLRERLLAEAKRLQQLDVARDPAPPVAITLTRFGAVLVVSCLQMITRIRPTSDSLCVLAHVEGRRIQNLVCDTPELSALIDTAWHPPTSSRSL</sequence>
<dbReference type="AlphaFoldDB" id="A0A5D0TTL2"/>
<evidence type="ECO:0000313" key="2">
    <source>
        <dbReference type="Proteomes" id="UP000322634"/>
    </source>
</evidence>
<dbReference type="RefSeq" id="WP_148355012.1">
    <property type="nucleotide sequence ID" value="NZ_JBHSBF010000002.1"/>
</dbReference>